<organism evidence="2 3">
    <name type="scientific">Helicostylum pulchrum</name>
    <dbReference type="NCBI Taxonomy" id="562976"/>
    <lineage>
        <taxon>Eukaryota</taxon>
        <taxon>Fungi</taxon>
        <taxon>Fungi incertae sedis</taxon>
        <taxon>Mucoromycota</taxon>
        <taxon>Mucoromycotina</taxon>
        <taxon>Mucoromycetes</taxon>
        <taxon>Mucorales</taxon>
        <taxon>Mucorineae</taxon>
        <taxon>Mucoraceae</taxon>
        <taxon>Helicostylum</taxon>
    </lineage>
</organism>
<gene>
    <name evidence="2" type="ORF">HPULCUR_005035</name>
</gene>
<keyword evidence="3" id="KW-1185">Reference proteome</keyword>
<evidence type="ECO:0000313" key="3">
    <source>
        <dbReference type="Proteomes" id="UP001476247"/>
    </source>
</evidence>
<protein>
    <recommendedName>
        <fullName evidence="1">START domain-containing protein</fullName>
    </recommendedName>
</protein>
<dbReference type="PANTHER" id="PTHR19308">
    <property type="entry name" value="PHOSPHATIDYLCHOLINE TRANSFER PROTEIN"/>
    <property type="match status" value="1"/>
</dbReference>
<sequence length="304" mass="33611">MLSVNSIIPSDNVHANETRQALHQLKELTSDLNGWDFTLEQDDVKLYKKKLDDANLPPLVRGDTVLTDLPAGCTPLAVATVATLPGCRRIWDDKFETSKVLEYYTRYESLFWVKLKAPWPISPRDFAGTTIRDVEPETVHCSVVSVKDKDIPDTAKTVRGELIVSGWKLFNCGQGIGITYVSQVDLAGSLPSAFLKKLLLQIPLCAGKVRDYISTYGFVPSTVIGQAQFKGEEFDHDARTYTLELNGDGNGSAETLCSERMYKDGVQVHLEGSAELAQGTDKHGNPRIVLNNIKGLVKLVIMKK</sequence>
<dbReference type="CDD" id="cd00177">
    <property type="entry name" value="START"/>
    <property type="match status" value="1"/>
</dbReference>
<dbReference type="Proteomes" id="UP001476247">
    <property type="component" value="Unassembled WGS sequence"/>
</dbReference>
<proteinExistence type="predicted"/>
<dbReference type="EMBL" id="BAABUJ010000013">
    <property type="protein sequence ID" value="GAA5799619.1"/>
    <property type="molecule type" value="Genomic_DNA"/>
</dbReference>
<name>A0ABP9XXY7_9FUNG</name>
<evidence type="ECO:0000259" key="1">
    <source>
        <dbReference type="PROSITE" id="PS50848"/>
    </source>
</evidence>
<dbReference type="SUPFAM" id="SSF55961">
    <property type="entry name" value="Bet v1-like"/>
    <property type="match status" value="1"/>
</dbReference>
<dbReference type="InterPro" id="IPR023393">
    <property type="entry name" value="START-like_dom_sf"/>
</dbReference>
<dbReference type="PROSITE" id="PS50848">
    <property type="entry name" value="START"/>
    <property type="match status" value="1"/>
</dbReference>
<dbReference type="Pfam" id="PF01852">
    <property type="entry name" value="START"/>
    <property type="match status" value="1"/>
</dbReference>
<dbReference type="InterPro" id="IPR002913">
    <property type="entry name" value="START_lipid-bd_dom"/>
</dbReference>
<dbReference type="InterPro" id="IPR051213">
    <property type="entry name" value="START_lipid_transfer"/>
</dbReference>
<reference evidence="2 3" key="1">
    <citation type="submission" date="2024-04" db="EMBL/GenBank/DDBJ databases">
        <title>genome sequences of Mucor flavus KT1a and Helicostylum pulchrum KT1b strains isolation_sourced from the surface of a dry-aged beef.</title>
        <authorList>
            <person name="Toyotome T."/>
            <person name="Hosono M."/>
            <person name="Torimaru M."/>
            <person name="Fukuda K."/>
            <person name="Mikami N."/>
        </authorList>
    </citation>
    <scope>NUCLEOTIDE SEQUENCE [LARGE SCALE GENOMIC DNA]</scope>
    <source>
        <strain evidence="2 3">KT1b</strain>
    </source>
</reference>
<dbReference type="PANTHER" id="PTHR19308:SF14">
    <property type="entry name" value="START DOMAIN-CONTAINING PROTEIN"/>
    <property type="match status" value="1"/>
</dbReference>
<comment type="caution">
    <text evidence="2">The sequence shown here is derived from an EMBL/GenBank/DDBJ whole genome shotgun (WGS) entry which is preliminary data.</text>
</comment>
<feature type="domain" description="START" evidence="1">
    <location>
        <begin position="25"/>
        <end position="199"/>
    </location>
</feature>
<accession>A0ABP9XXY7</accession>
<evidence type="ECO:0000313" key="2">
    <source>
        <dbReference type="EMBL" id="GAA5799619.1"/>
    </source>
</evidence>
<dbReference type="Gene3D" id="3.30.530.20">
    <property type="match status" value="1"/>
</dbReference>